<accession>A0A328PFX6</accession>
<dbReference type="HAMAP" id="MF_00311">
    <property type="entry name" value="ATP_synth_E_arch"/>
    <property type="match status" value="1"/>
</dbReference>
<dbReference type="Pfam" id="PF01991">
    <property type="entry name" value="vATP-synt_E"/>
    <property type="match status" value="1"/>
</dbReference>
<dbReference type="GO" id="GO:0005524">
    <property type="term" value="F:ATP binding"/>
    <property type="evidence" value="ECO:0007669"/>
    <property type="project" value="UniProtKB-UniRule"/>
</dbReference>
<keyword evidence="3 7" id="KW-0375">Hydrogen ion transport</keyword>
<keyword evidence="9" id="KW-1185">Reference proteome</keyword>
<organism evidence="8 9">
    <name type="scientific">Methanothermobacter tenebrarum</name>
    <dbReference type="NCBI Taxonomy" id="680118"/>
    <lineage>
        <taxon>Archaea</taxon>
        <taxon>Methanobacteriati</taxon>
        <taxon>Methanobacteriota</taxon>
        <taxon>Methanomada group</taxon>
        <taxon>Methanobacteria</taxon>
        <taxon>Methanobacteriales</taxon>
        <taxon>Methanobacteriaceae</taxon>
        <taxon>Methanothermobacter</taxon>
    </lineage>
</organism>
<evidence type="ECO:0000256" key="2">
    <source>
        <dbReference type="ARBA" id="ARBA00022448"/>
    </source>
</evidence>
<comment type="subunit">
    <text evidence="7">Has multiple subunits with at least A(3), B(3), C, D, E, F, H, I and proteolipid K(x).</text>
</comment>
<gene>
    <name evidence="7" type="primary">atpE</name>
    <name evidence="8" type="ORF">DPC56_03265</name>
</gene>
<dbReference type="GO" id="GO:0033178">
    <property type="term" value="C:proton-transporting two-sector ATPase complex, catalytic domain"/>
    <property type="evidence" value="ECO:0007669"/>
    <property type="project" value="InterPro"/>
</dbReference>
<keyword evidence="6 7" id="KW-0066">ATP synthesis</keyword>
<dbReference type="GO" id="GO:0046933">
    <property type="term" value="F:proton-transporting ATP synthase activity, rotational mechanism"/>
    <property type="evidence" value="ECO:0007669"/>
    <property type="project" value="UniProtKB-UniRule"/>
</dbReference>
<evidence type="ECO:0000313" key="9">
    <source>
        <dbReference type="Proteomes" id="UP000249782"/>
    </source>
</evidence>
<dbReference type="GO" id="GO:0046961">
    <property type="term" value="F:proton-transporting ATPase activity, rotational mechanism"/>
    <property type="evidence" value="ECO:0007669"/>
    <property type="project" value="InterPro"/>
</dbReference>
<evidence type="ECO:0000256" key="5">
    <source>
        <dbReference type="ARBA" id="ARBA00023136"/>
    </source>
</evidence>
<dbReference type="GO" id="GO:0005886">
    <property type="term" value="C:plasma membrane"/>
    <property type="evidence" value="ECO:0007669"/>
    <property type="project" value="UniProtKB-SubCell"/>
</dbReference>
<keyword evidence="4 7" id="KW-0406">Ion transport</keyword>
<dbReference type="OrthoDB" id="4691at2157"/>
<keyword evidence="7" id="KW-1003">Cell membrane</keyword>
<proteinExistence type="inferred from homology"/>
<comment type="subcellular location">
    <subcellularLocation>
        <location evidence="7">Cell membrane</location>
        <topology evidence="7">Peripheral membrane protein</topology>
    </subcellularLocation>
</comment>
<evidence type="ECO:0000256" key="7">
    <source>
        <dbReference type="HAMAP-Rule" id="MF_00311"/>
    </source>
</evidence>
<evidence type="ECO:0000313" key="8">
    <source>
        <dbReference type="EMBL" id="RAO79342.1"/>
    </source>
</evidence>
<dbReference type="InterPro" id="IPR002842">
    <property type="entry name" value="ATPase_V1_Esu"/>
</dbReference>
<evidence type="ECO:0000256" key="4">
    <source>
        <dbReference type="ARBA" id="ARBA00023065"/>
    </source>
</evidence>
<comment type="function">
    <text evidence="7">Component of the A-type ATP synthase that produces ATP from ADP in the presence of a proton gradient across the membrane.</text>
</comment>
<dbReference type="SUPFAM" id="SSF160527">
    <property type="entry name" value="V-type ATPase subunit E-like"/>
    <property type="match status" value="1"/>
</dbReference>
<dbReference type="InterPro" id="IPR028987">
    <property type="entry name" value="ATP_synth_B-like_membr_sf"/>
</dbReference>
<dbReference type="EMBL" id="QLOE01000003">
    <property type="protein sequence ID" value="RAO79342.1"/>
    <property type="molecule type" value="Genomic_DNA"/>
</dbReference>
<protein>
    <recommendedName>
        <fullName evidence="7">A-type ATP synthase subunit E</fullName>
    </recommendedName>
</protein>
<evidence type="ECO:0000256" key="6">
    <source>
        <dbReference type="ARBA" id="ARBA00023310"/>
    </source>
</evidence>
<dbReference type="GO" id="GO:0042777">
    <property type="term" value="P:proton motive force-driven plasma membrane ATP synthesis"/>
    <property type="evidence" value="ECO:0007669"/>
    <property type="project" value="UniProtKB-UniRule"/>
</dbReference>
<sequence length="206" mass="23165">MDPGVDKIVSSIISEAQENANKIVSEAEKKAESIIKDGERRAAIEKEKILENARKQARMQYHQLISEAKMKARRAELEAREEVITEAFKRAEEELQKITSSKDERYIQSLKNIIKEAATEIGGGELVVHVKEDDKEKIRDLDSIAEDVKSATGKDTILELGEAIQTIGGAIVKTKDGRIEVNNTIEARLSRFEKFLRSEVAKILFD</sequence>
<name>A0A328PFX6_9EURY</name>
<dbReference type="RefSeq" id="WP_112093630.1">
    <property type="nucleotide sequence ID" value="NZ_QLOE01000003.1"/>
</dbReference>
<dbReference type="SUPFAM" id="SSF81573">
    <property type="entry name" value="F1F0 ATP synthase subunit B, membrane domain"/>
    <property type="match status" value="1"/>
</dbReference>
<reference evidence="8 9" key="1">
    <citation type="submission" date="2018-06" db="EMBL/GenBank/DDBJ databases">
        <title>Draft genome sequence of hyperthermophilic methanogen Methanothermobacter tenebrarum sp. MCM-B 1447.</title>
        <authorList>
            <person name="Pore S.D."/>
            <person name="Dagar S."/>
            <person name="Dhakephalkar P.K."/>
        </authorList>
    </citation>
    <scope>NUCLEOTIDE SEQUENCE [LARGE SCALE GENOMIC DNA]</scope>
    <source>
        <strain evidence="8 9">MCM B 1447</strain>
    </source>
</reference>
<dbReference type="PANTHER" id="PTHR45715">
    <property type="entry name" value="ATPASE H+-TRANSPORTING V1 SUBUNIT E1A-RELATED"/>
    <property type="match status" value="1"/>
</dbReference>
<keyword evidence="2 7" id="KW-0813">Transport</keyword>
<dbReference type="Gene3D" id="3.30.2320.30">
    <property type="entry name" value="ATP synthase, E subunit, C-terminal"/>
    <property type="match status" value="1"/>
</dbReference>
<comment type="similarity">
    <text evidence="1 7">Belongs to the V-ATPase E subunit family.</text>
</comment>
<dbReference type="InterPro" id="IPR038495">
    <property type="entry name" value="ATPase_E_C"/>
</dbReference>
<dbReference type="Gene3D" id="1.20.5.620">
    <property type="entry name" value="F1F0 ATP synthase subunit B, membrane domain"/>
    <property type="match status" value="1"/>
</dbReference>
<evidence type="ECO:0000256" key="3">
    <source>
        <dbReference type="ARBA" id="ARBA00022781"/>
    </source>
</evidence>
<dbReference type="Proteomes" id="UP000249782">
    <property type="component" value="Unassembled WGS sequence"/>
</dbReference>
<dbReference type="AlphaFoldDB" id="A0A328PFX6"/>
<keyword evidence="5 7" id="KW-0472">Membrane</keyword>
<evidence type="ECO:0000256" key="1">
    <source>
        <dbReference type="ARBA" id="ARBA00005901"/>
    </source>
</evidence>
<comment type="caution">
    <text evidence="8">The sequence shown here is derived from an EMBL/GenBank/DDBJ whole genome shotgun (WGS) entry which is preliminary data.</text>
</comment>